<organism evidence="2">
    <name type="scientific">Homalodisca liturata</name>
    <dbReference type="NCBI Taxonomy" id="320908"/>
    <lineage>
        <taxon>Eukaryota</taxon>
        <taxon>Metazoa</taxon>
        <taxon>Ecdysozoa</taxon>
        <taxon>Arthropoda</taxon>
        <taxon>Hexapoda</taxon>
        <taxon>Insecta</taxon>
        <taxon>Pterygota</taxon>
        <taxon>Neoptera</taxon>
        <taxon>Paraneoptera</taxon>
        <taxon>Hemiptera</taxon>
        <taxon>Auchenorrhyncha</taxon>
        <taxon>Membracoidea</taxon>
        <taxon>Cicadellidae</taxon>
        <taxon>Cicadellinae</taxon>
        <taxon>Proconiini</taxon>
        <taxon>Homalodisca</taxon>
    </lineage>
</organism>
<dbReference type="InterPro" id="IPR001810">
    <property type="entry name" value="F-box_dom"/>
</dbReference>
<protein>
    <recommendedName>
        <fullName evidence="1">F-box domain-containing protein</fullName>
    </recommendedName>
</protein>
<evidence type="ECO:0000259" key="1">
    <source>
        <dbReference type="PROSITE" id="PS50181"/>
    </source>
</evidence>
<dbReference type="EMBL" id="GECU01024848">
    <property type="protein sequence ID" value="JAS82858.1"/>
    <property type="molecule type" value="Transcribed_RNA"/>
</dbReference>
<dbReference type="Pfam" id="PF12937">
    <property type="entry name" value="F-box-like"/>
    <property type="match status" value="1"/>
</dbReference>
<dbReference type="InterPro" id="IPR036047">
    <property type="entry name" value="F-box-like_dom_sf"/>
</dbReference>
<dbReference type="InterPro" id="IPR011047">
    <property type="entry name" value="Quinoprotein_ADH-like_sf"/>
</dbReference>
<dbReference type="SUPFAM" id="SSF81383">
    <property type="entry name" value="F-box domain"/>
    <property type="match status" value="1"/>
</dbReference>
<dbReference type="AlphaFoldDB" id="A0A1B6I7E0"/>
<gene>
    <name evidence="2" type="ORF">g.27685</name>
</gene>
<dbReference type="SMART" id="SM00256">
    <property type="entry name" value="FBOX"/>
    <property type="match status" value="1"/>
</dbReference>
<dbReference type="SUPFAM" id="SSF50998">
    <property type="entry name" value="Quinoprotein alcohol dehydrogenase-like"/>
    <property type="match status" value="1"/>
</dbReference>
<proteinExistence type="predicted"/>
<dbReference type="Gene3D" id="1.20.1280.50">
    <property type="match status" value="1"/>
</dbReference>
<sequence length="478" mass="56260">MEPAGILSLPIEVVHHLSSFLSVEDVLSCSLTCHYLRFALNDNTVWKRYLPEQDLTRLESLEQHVQPTLQLEQTLTPLCDNRIHFMRKTRLLNNWKEGNFVEFSTNTDSVYAHGVLNVSKAQGELVYRDKYLFLSRYRNDVESDSIEVWDVENTPTLFTKVKIDNVNYKCFYLIGDYLVIVECIRVNVYSINVEDKSIPLAFSFLIPEEDISKFQEIRHPGIHDYRCVGWSHSTAGQYLASSKCEEGVLHVWDIVNACKVGSFTPPVYGFSIRIFSQVGNDWLLFQNSQSSDDYYLFRFNIEKREFSDRLFHYNGRWMHMINYECYVILFKLAFEYSSDSSDTICELYDFNTSEKLKTRRFDDRQRNSRIKRTKVFNGTFVMLCSDGFHIIDARTLDTVDRFQCDGHDGFISRHWNIHGSVFVGVTKKNYVSEIWDVRNKKKLPKCLKHVHNDHLYFNDLFTVSASFEWMKINVVHFW</sequence>
<reference evidence="2" key="1">
    <citation type="submission" date="2015-11" db="EMBL/GenBank/DDBJ databases">
        <title>De novo transcriptome assembly of four potential Pierce s Disease insect vectors from Arizona vineyards.</title>
        <authorList>
            <person name="Tassone E.E."/>
        </authorList>
    </citation>
    <scope>NUCLEOTIDE SEQUENCE</scope>
</reference>
<evidence type="ECO:0000313" key="2">
    <source>
        <dbReference type="EMBL" id="JAS82858.1"/>
    </source>
</evidence>
<accession>A0A1B6I7E0</accession>
<dbReference type="PROSITE" id="PS50181">
    <property type="entry name" value="FBOX"/>
    <property type="match status" value="1"/>
</dbReference>
<feature type="domain" description="F-box" evidence="1">
    <location>
        <begin position="3"/>
        <end position="49"/>
    </location>
</feature>
<name>A0A1B6I7E0_9HEMI</name>